<dbReference type="InterPro" id="IPR036568">
    <property type="entry name" value="GGCT-like_sf"/>
</dbReference>
<evidence type="ECO:0000259" key="1">
    <source>
        <dbReference type="Pfam" id="PF06094"/>
    </source>
</evidence>
<dbReference type="RefSeq" id="WP_215241473.1">
    <property type="nucleotide sequence ID" value="NZ_CAJRAF010000002.1"/>
</dbReference>
<dbReference type="Gene3D" id="3.10.490.10">
    <property type="entry name" value="Gamma-glutamyl cyclotransferase-like"/>
    <property type="match status" value="1"/>
</dbReference>
<dbReference type="InterPro" id="IPR013024">
    <property type="entry name" value="GGCT-like"/>
</dbReference>
<dbReference type="EMBL" id="CAJRAF010000002">
    <property type="protein sequence ID" value="CAG5012805.1"/>
    <property type="molecule type" value="Genomic_DNA"/>
</dbReference>
<name>A0A916N758_9BACT</name>
<evidence type="ECO:0000313" key="2">
    <source>
        <dbReference type="EMBL" id="CAG5012805.1"/>
    </source>
</evidence>
<comment type="caution">
    <text evidence="2">The sequence shown here is derived from an EMBL/GenBank/DDBJ whole genome shotgun (WGS) entry which is preliminary data.</text>
</comment>
<organism evidence="2 3">
    <name type="scientific">Dyadobacter helix</name>
    <dbReference type="NCBI Taxonomy" id="2822344"/>
    <lineage>
        <taxon>Bacteria</taxon>
        <taxon>Pseudomonadati</taxon>
        <taxon>Bacteroidota</taxon>
        <taxon>Cytophagia</taxon>
        <taxon>Cytophagales</taxon>
        <taxon>Spirosomataceae</taxon>
        <taxon>Dyadobacter</taxon>
    </lineage>
</organism>
<gene>
    <name evidence="2" type="ORF">DYBT9275_05251</name>
</gene>
<dbReference type="InterPro" id="IPR009288">
    <property type="entry name" value="AIG2-like_dom"/>
</dbReference>
<feature type="domain" description="Gamma-glutamylcyclotransferase AIG2-like" evidence="1">
    <location>
        <begin position="9"/>
        <end position="132"/>
    </location>
</feature>
<accession>A0A916N758</accession>
<reference evidence="2" key="1">
    <citation type="submission" date="2021-04" db="EMBL/GenBank/DDBJ databases">
        <authorList>
            <person name="Rodrigo-Torres L."/>
            <person name="Arahal R. D."/>
            <person name="Lucena T."/>
        </authorList>
    </citation>
    <scope>NUCLEOTIDE SEQUENCE</scope>
    <source>
        <strain evidence="2">CECT 9275</strain>
    </source>
</reference>
<protein>
    <recommendedName>
        <fullName evidence="1">Gamma-glutamylcyclotransferase AIG2-like domain-containing protein</fullName>
    </recommendedName>
</protein>
<dbReference type="AlphaFoldDB" id="A0A916N758"/>
<dbReference type="Pfam" id="PF06094">
    <property type="entry name" value="GGACT"/>
    <property type="match status" value="1"/>
</dbReference>
<sequence length="136" mass="15570">MTVSESSFLFTYGTLMKGFDNPFSARLQESSYFQGLGRIPGKLYRVSWYPGAVYEPQASEKVYGEVYKPHNPTDLFMELDDYEDVSEDEKASLYLRRVVPVTLSNNEILHCWAYLYNQPVAGLELIKNGNFRNMGG</sequence>
<dbReference type="CDD" id="cd06661">
    <property type="entry name" value="GGCT_like"/>
    <property type="match status" value="1"/>
</dbReference>
<dbReference type="SUPFAM" id="SSF110857">
    <property type="entry name" value="Gamma-glutamyl cyclotransferase-like"/>
    <property type="match status" value="1"/>
</dbReference>
<proteinExistence type="predicted"/>
<dbReference type="Proteomes" id="UP000680038">
    <property type="component" value="Unassembled WGS sequence"/>
</dbReference>
<keyword evidence="3" id="KW-1185">Reference proteome</keyword>
<evidence type="ECO:0000313" key="3">
    <source>
        <dbReference type="Proteomes" id="UP000680038"/>
    </source>
</evidence>